<dbReference type="InterPro" id="IPR051683">
    <property type="entry name" value="Enoyl-CoA_Hydratase/Isomerase"/>
</dbReference>
<dbReference type="InterPro" id="IPR001753">
    <property type="entry name" value="Enoyl-CoA_hydra/iso"/>
</dbReference>
<keyword evidence="2" id="KW-1133">Transmembrane helix</keyword>
<dbReference type="CDD" id="cd06558">
    <property type="entry name" value="crotonase-like"/>
    <property type="match status" value="1"/>
</dbReference>
<reference evidence="4 5" key="1">
    <citation type="submission" date="2014-03" db="EMBL/GenBank/DDBJ databases">
        <title>Whole genome sequence of Novosphingobium resinovorum KF1.</title>
        <authorList>
            <person name="Gan H.M."/>
            <person name="Gan H.Y."/>
            <person name="Chew T.H."/>
            <person name="Savka M.A."/>
        </authorList>
    </citation>
    <scope>NUCLEOTIDE SEQUENCE [LARGE SCALE GENOMIC DNA]</scope>
    <source>
        <strain evidence="4 5">KF1</strain>
    </source>
</reference>
<dbReference type="Proteomes" id="UP000094626">
    <property type="component" value="Plasmid pSA1"/>
</dbReference>
<keyword evidence="3" id="KW-0614">Plasmid</keyword>
<name>A0A031JYZ5_9SPHN</name>
<reference evidence="6" key="3">
    <citation type="journal article" date="2017" name="J. Biotechnol.">
        <title>Complete genome sequence of Novosphingobium resinovorum SA1, a versatile xenobiotic-degrading bacterium capable of utilizing sulfanilic acid.</title>
        <authorList>
            <person name="Hegedus B."/>
            <person name="Kos P.B."/>
            <person name="Balint B."/>
            <person name="Maroti G."/>
            <person name="Gan H.M."/>
            <person name="Perei K."/>
            <person name="Rakhely G."/>
        </authorList>
    </citation>
    <scope>NUCLEOTIDE SEQUENCE [LARGE SCALE GENOMIC DNA]</scope>
    <source>
        <strain evidence="6">SA1</strain>
    </source>
</reference>
<keyword evidence="2" id="KW-0472">Membrane</keyword>
<feature type="transmembrane region" description="Helical" evidence="2">
    <location>
        <begin position="133"/>
        <end position="152"/>
    </location>
</feature>
<proteinExistence type="inferred from homology"/>
<evidence type="ECO:0000313" key="6">
    <source>
        <dbReference type="Proteomes" id="UP000094626"/>
    </source>
</evidence>
<dbReference type="RefSeq" id="WP_036525255.1">
    <property type="nucleotide sequence ID" value="NZ_CP017076.1"/>
</dbReference>
<accession>A0A031JYZ5</accession>
<dbReference type="InterPro" id="IPR014748">
    <property type="entry name" value="Enoyl-CoA_hydra_C"/>
</dbReference>
<feature type="transmembrane region" description="Helical" evidence="2">
    <location>
        <begin position="102"/>
        <end position="121"/>
    </location>
</feature>
<evidence type="ECO:0000313" key="4">
    <source>
        <dbReference type="EMBL" id="EZP82941.1"/>
    </source>
</evidence>
<reference evidence="3" key="2">
    <citation type="submission" date="2016-08" db="EMBL/GenBank/DDBJ databases">
        <authorList>
            <person name="Seilhamer J.J."/>
        </authorList>
    </citation>
    <scope>NUCLEOTIDE SEQUENCE [LARGE SCALE GENOMIC DNA]</scope>
    <source>
        <strain evidence="3">SA1</strain>
        <plasmid evidence="3">pSA1</plasmid>
    </source>
</reference>
<geneLocation type="plasmid" evidence="3 6">
    <name>pSA1</name>
</geneLocation>
<dbReference type="PANTHER" id="PTHR42964:SF1">
    <property type="entry name" value="POLYKETIDE BIOSYNTHESIS ENOYL-COA HYDRATASE PKSH-RELATED"/>
    <property type="match status" value="1"/>
</dbReference>
<sequence length="262" mass="27959">MTDQTMRIERDGALARLVFSQAERGNPINAEFCGAFLDAANTISEDPSIRAVLIVAEGKNFSFGGDIATFTGELDRLPMMIKRWTAALHVGIARFARMDAPVVVAVQGMSAGGMNGLVAGADYVVGSATSRYLAAYAGIAFCADAGTSIMLSRRMGIARAKRFLLMNELLDADAAFSAGLVDEVAAPEDYLARAEAVARQLAEGPTRAFGEIRRLFLSVEDQPLETQLELEALALARCAGTADAREGITAFAEKRKPVFKGE</sequence>
<dbReference type="AlphaFoldDB" id="A0A031JYZ5"/>
<dbReference type="PATRIC" id="fig|158500.4.peg.1910"/>
<dbReference type="EMBL" id="CP017076">
    <property type="protein sequence ID" value="AOR78885.1"/>
    <property type="molecule type" value="Genomic_DNA"/>
</dbReference>
<dbReference type="Gene3D" id="1.10.12.10">
    <property type="entry name" value="Lyase 2-enoyl-coa Hydratase, Chain A, domain 2"/>
    <property type="match status" value="1"/>
</dbReference>
<dbReference type="eggNOG" id="COG1024">
    <property type="taxonomic scope" value="Bacteria"/>
</dbReference>
<keyword evidence="6" id="KW-1185">Reference proteome</keyword>
<dbReference type="SUPFAM" id="SSF52096">
    <property type="entry name" value="ClpP/crotonase"/>
    <property type="match status" value="1"/>
</dbReference>
<dbReference type="PANTHER" id="PTHR42964">
    <property type="entry name" value="ENOYL-COA HYDRATASE"/>
    <property type="match status" value="1"/>
</dbReference>
<keyword evidence="2" id="KW-0812">Transmembrane</keyword>
<evidence type="ECO:0000313" key="5">
    <source>
        <dbReference type="Proteomes" id="UP000024329"/>
    </source>
</evidence>
<keyword evidence="4" id="KW-0413">Isomerase</keyword>
<evidence type="ECO:0000256" key="2">
    <source>
        <dbReference type="SAM" id="Phobius"/>
    </source>
</evidence>
<dbReference type="Pfam" id="PF00378">
    <property type="entry name" value="ECH_1"/>
    <property type="match status" value="1"/>
</dbReference>
<dbReference type="Proteomes" id="UP000024329">
    <property type="component" value="Unassembled WGS sequence"/>
</dbReference>
<dbReference type="EMBL" id="JFYZ01000005">
    <property type="protein sequence ID" value="EZP82941.1"/>
    <property type="molecule type" value="Genomic_DNA"/>
</dbReference>
<dbReference type="Gene3D" id="3.90.226.10">
    <property type="entry name" value="2-enoyl-CoA Hydratase, Chain A, domain 1"/>
    <property type="match status" value="1"/>
</dbReference>
<dbReference type="KEGG" id="nre:BES08_18410"/>
<protein>
    <submittedName>
        <fullName evidence="4">Enoyl-CoA hydratase/isomerase</fullName>
    </submittedName>
</protein>
<evidence type="ECO:0000313" key="3">
    <source>
        <dbReference type="EMBL" id="AOR78885.1"/>
    </source>
</evidence>
<organism evidence="4 5">
    <name type="scientific">Novosphingobium resinovorum</name>
    <dbReference type="NCBI Taxonomy" id="158500"/>
    <lineage>
        <taxon>Bacteria</taxon>
        <taxon>Pseudomonadati</taxon>
        <taxon>Pseudomonadota</taxon>
        <taxon>Alphaproteobacteria</taxon>
        <taxon>Sphingomonadales</taxon>
        <taxon>Sphingomonadaceae</taxon>
        <taxon>Novosphingobium</taxon>
    </lineage>
</organism>
<gene>
    <name evidence="3" type="ORF">BES08_18410</name>
    <name evidence="4" type="ORF">BV97_01865</name>
</gene>
<dbReference type="GO" id="GO:0016853">
    <property type="term" value="F:isomerase activity"/>
    <property type="evidence" value="ECO:0007669"/>
    <property type="project" value="UniProtKB-KW"/>
</dbReference>
<dbReference type="InterPro" id="IPR029045">
    <property type="entry name" value="ClpP/crotonase-like_dom_sf"/>
</dbReference>
<comment type="similarity">
    <text evidence="1">Belongs to the enoyl-CoA hydratase/isomerase family.</text>
</comment>
<evidence type="ECO:0000256" key="1">
    <source>
        <dbReference type="ARBA" id="ARBA00005254"/>
    </source>
</evidence>